<dbReference type="GO" id="GO:0001514">
    <property type="term" value="P:selenocysteine incorporation"/>
    <property type="evidence" value="ECO:0007669"/>
    <property type="project" value="UniProtKB-UniRule"/>
</dbReference>
<evidence type="ECO:0000256" key="6">
    <source>
        <dbReference type="ARBA" id="ARBA00023266"/>
    </source>
</evidence>
<name>A0A921FM60_9MICC</name>
<comment type="cofactor">
    <cofactor evidence="1 8 9">
        <name>pyridoxal 5'-phosphate</name>
        <dbReference type="ChEBI" id="CHEBI:597326"/>
    </cofactor>
</comment>
<keyword evidence="5 8" id="KW-0648">Protein biosynthesis</keyword>
<protein>
    <recommendedName>
        <fullName evidence="8">L-seryl-tRNA(Sec) selenium transferase</fullName>
        <ecNumber evidence="8">2.9.1.1</ecNumber>
    </recommendedName>
    <alternativeName>
        <fullName evidence="8">Selenocysteine synthase</fullName>
        <shortName evidence="8">Sec synthase</shortName>
    </alternativeName>
    <alternativeName>
        <fullName evidence="8">Selenocysteinyl-tRNA(Sec) synthase</fullName>
    </alternativeName>
</protein>
<comment type="catalytic activity">
    <reaction evidence="8">
        <text>L-seryl-tRNA(Sec) + selenophosphate + H(+) = L-selenocysteinyl-tRNA(Sec) + phosphate</text>
        <dbReference type="Rhea" id="RHEA:22728"/>
        <dbReference type="Rhea" id="RHEA-COMP:9742"/>
        <dbReference type="Rhea" id="RHEA-COMP:9743"/>
        <dbReference type="ChEBI" id="CHEBI:15378"/>
        <dbReference type="ChEBI" id="CHEBI:16144"/>
        <dbReference type="ChEBI" id="CHEBI:43474"/>
        <dbReference type="ChEBI" id="CHEBI:78533"/>
        <dbReference type="ChEBI" id="CHEBI:78573"/>
        <dbReference type="EC" id="2.9.1.1"/>
    </reaction>
</comment>
<dbReference type="EC" id="2.9.1.1" evidence="8"/>
<dbReference type="InterPro" id="IPR015424">
    <property type="entry name" value="PyrdxlP-dep_Trfase"/>
</dbReference>
<comment type="caution">
    <text evidence="11">The sequence shown here is derived from an EMBL/GenBank/DDBJ whole genome shotgun (WGS) entry which is preliminary data.</text>
</comment>
<dbReference type="Gene3D" id="3.40.640.10">
    <property type="entry name" value="Type I PLP-dependent aspartate aminotransferase-like (Major domain)"/>
    <property type="match status" value="1"/>
</dbReference>
<dbReference type="InterPro" id="IPR025862">
    <property type="entry name" value="SelA_trans_N_dom"/>
</dbReference>
<dbReference type="Gene3D" id="3.90.1150.180">
    <property type="match status" value="1"/>
</dbReference>
<dbReference type="GO" id="GO:0005737">
    <property type="term" value="C:cytoplasm"/>
    <property type="evidence" value="ECO:0007669"/>
    <property type="project" value="UniProtKB-SubCell"/>
</dbReference>
<dbReference type="InterPro" id="IPR018319">
    <property type="entry name" value="SelA-like"/>
</dbReference>
<comment type="pathway">
    <text evidence="8">Aminoacyl-tRNA biosynthesis; selenocysteinyl-tRNA(Sec) biosynthesis; selenocysteinyl-tRNA(Sec) from L-seryl-tRNA(Sec) (bacterial route): step 1/1.</text>
</comment>
<gene>
    <name evidence="8 11" type="primary">selA</name>
    <name evidence="11" type="ORF">K8V32_04225</name>
</gene>
<dbReference type="SUPFAM" id="SSF53383">
    <property type="entry name" value="PLP-dependent transferases"/>
    <property type="match status" value="1"/>
</dbReference>
<feature type="domain" description="L-seryl-tRNA selenium transferase N-terminal" evidence="10">
    <location>
        <begin position="7"/>
        <end position="46"/>
    </location>
</feature>
<evidence type="ECO:0000256" key="7">
    <source>
        <dbReference type="ARBA" id="ARBA00044507"/>
    </source>
</evidence>
<evidence type="ECO:0000259" key="10">
    <source>
        <dbReference type="Pfam" id="PF12390"/>
    </source>
</evidence>
<dbReference type="Proteomes" id="UP000703315">
    <property type="component" value="Unassembled WGS sequence"/>
</dbReference>
<evidence type="ECO:0000256" key="1">
    <source>
        <dbReference type="ARBA" id="ARBA00001933"/>
    </source>
</evidence>
<keyword evidence="6 8" id="KW-0711">Selenium</keyword>
<evidence type="ECO:0000313" key="12">
    <source>
        <dbReference type="Proteomes" id="UP000703315"/>
    </source>
</evidence>
<comment type="subcellular location">
    <subcellularLocation>
        <location evidence="8">Cytoplasm</location>
    </subcellularLocation>
</comment>
<evidence type="ECO:0000256" key="8">
    <source>
        <dbReference type="HAMAP-Rule" id="MF_00423"/>
    </source>
</evidence>
<evidence type="ECO:0000256" key="4">
    <source>
        <dbReference type="ARBA" id="ARBA00022898"/>
    </source>
</evidence>
<dbReference type="NCBIfam" id="TIGR00474">
    <property type="entry name" value="selA"/>
    <property type="match status" value="1"/>
</dbReference>
<evidence type="ECO:0000256" key="5">
    <source>
        <dbReference type="ARBA" id="ARBA00022917"/>
    </source>
</evidence>
<dbReference type="HAMAP" id="MF_00423">
    <property type="entry name" value="SelA"/>
    <property type="match status" value="1"/>
</dbReference>
<evidence type="ECO:0000313" key="11">
    <source>
        <dbReference type="EMBL" id="HJF13996.1"/>
    </source>
</evidence>
<comment type="function">
    <text evidence="8">Converts seryl-tRNA(Sec) to selenocysteinyl-tRNA(Sec) required for selenoprotein biosynthesis.</text>
</comment>
<comment type="similarity">
    <text evidence="7 8">Belongs to the SelA family.</text>
</comment>
<evidence type="ECO:0000256" key="2">
    <source>
        <dbReference type="ARBA" id="ARBA00022490"/>
    </source>
</evidence>
<dbReference type="PANTHER" id="PTHR32328:SF0">
    <property type="entry name" value="L-SERYL-TRNA(SEC) SELENIUM TRANSFERASE"/>
    <property type="match status" value="1"/>
</dbReference>
<accession>A0A921FM60</accession>
<dbReference type="GO" id="GO:0004125">
    <property type="term" value="F:L-seryl-tRNA(Sec) selenium transferase activity"/>
    <property type="evidence" value="ECO:0007669"/>
    <property type="project" value="UniProtKB-UniRule"/>
</dbReference>
<keyword evidence="3 8" id="KW-0808">Transferase</keyword>
<dbReference type="GO" id="GO:0001717">
    <property type="term" value="P:conversion of seryl-tRNAsec to selenocys-tRNAsec"/>
    <property type="evidence" value="ECO:0007669"/>
    <property type="project" value="UniProtKB-UniRule"/>
</dbReference>
<organism evidence="11 12">
    <name type="scientific">Enteractinococcus helveticum</name>
    <dbReference type="NCBI Taxonomy" id="1837282"/>
    <lineage>
        <taxon>Bacteria</taxon>
        <taxon>Bacillati</taxon>
        <taxon>Actinomycetota</taxon>
        <taxon>Actinomycetes</taxon>
        <taxon>Micrococcales</taxon>
        <taxon>Micrococcaceae</taxon>
    </lineage>
</organism>
<dbReference type="InterPro" id="IPR004534">
    <property type="entry name" value="SelA_trans"/>
</dbReference>
<dbReference type="InterPro" id="IPR015421">
    <property type="entry name" value="PyrdxlP-dep_Trfase_major"/>
</dbReference>
<reference evidence="11" key="2">
    <citation type="submission" date="2021-09" db="EMBL/GenBank/DDBJ databases">
        <authorList>
            <person name="Gilroy R."/>
        </authorList>
    </citation>
    <scope>NUCLEOTIDE SEQUENCE</scope>
    <source>
        <strain evidence="11">ChiHjej13B12-14962</strain>
    </source>
</reference>
<evidence type="ECO:0000256" key="9">
    <source>
        <dbReference type="PIRSR" id="PIRSR618319-50"/>
    </source>
</evidence>
<keyword evidence="4 8" id="KW-0663">Pyridoxal phosphate</keyword>
<evidence type="ECO:0000256" key="3">
    <source>
        <dbReference type="ARBA" id="ARBA00022679"/>
    </source>
</evidence>
<keyword evidence="2 8" id="KW-0963">Cytoplasm</keyword>
<feature type="modified residue" description="N6-(pyridoxal phosphate)lysine" evidence="8 9">
    <location>
        <position position="287"/>
    </location>
</feature>
<proteinExistence type="inferred from homology"/>
<dbReference type="AlphaFoldDB" id="A0A921FM60"/>
<dbReference type="PANTHER" id="PTHR32328">
    <property type="entry name" value="L-SERYL-TRNA(SEC) SELENIUM TRANSFERASE"/>
    <property type="match status" value="1"/>
</dbReference>
<reference evidence="11" key="1">
    <citation type="journal article" date="2021" name="PeerJ">
        <title>Extensive microbial diversity within the chicken gut microbiome revealed by metagenomics and culture.</title>
        <authorList>
            <person name="Gilroy R."/>
            <person name="Ravi A."/>
            <person name="Getino M."/>
            <person name="Pursley I."/>
            <person name="Horton D.L."/>
            <person name="Alikhan N.F."/>
            <person name="Baker D."/>
            <person name="Gharbi K."/>
            <person name="Hall N."/>
            <person name="Watson M."/>
            <person name="Adriaenssens E.M."/>
            <person name="Foster-Nyarko E."/>
            <person name="Jarju S."/>
            <person name="Secka A."/>
            <person name="Antonio M."/>
            <person name="Oren A."/>
            <person name="Chaudhuri R.R."/>
            <person name="La Ragione R."/>
            <person name="Hildebrand F."/>
            <person name="Pallen M.J."/>
        </authorList>
    </citation>
    <scope>NUCLEOTIDE SEQUENCE</scope>
    <source>
        <strain evidence="11">ChiHjej13B12-14962</strain>
    </source>
</reference>
<dbReference type="EMBL" id="DYXC01000058">
    <property type="protein sequence ID" value="HJF13996.1"/>
    <property type="molecule type" value="Genomic_DNA"/>
</dbReference>
<dbReference type="Pfam" id="PF12390">
    <property type="entry name" value="Se-cys_synth_N"/>
    <property type="match status" value="1"/>
</dbReference>
<sequence length="441" mass="46837">MVAADPRRAIPSTDRLLALPEVQATTDRLAPHVIRRVITETQNDARHGELSPDDVAPTIIHRLSTLSPTRLSSVLNATGVIIHTNLGRAPLSDAARDALSTAAGYVDLELDLRDGKRSKRGTWTKAALLSAVPDAEDALVVNNGAAALSLATTTLSVARDLPEVVISRGELVEIGAGFRLPDLMVSTGVELAEVGTTNRTNLDDYRNAMTERTGALLKVHPSNYWIGGFNAAVGIKELARLAHEHNVPLIVDVGSGLVEADDVLTDEPTMSAALRDGADVVLASGDKLLGGPQAGILLGKTQIIQQLAKHPLARAFRADKFTLAALEATLNSPSTPIHDAVHADPQVLRKRSERIAQELGAEVVAHDGRVGGGGGAGVPLPGWAISLPESYAQPLRIGFPAILPRVAEGRCLIDLRCVPAEQDHMILRRLREVADEVAPRD</sequence>
<dbReference type="Pfam" id="PF03841">
    <property type="entry name" value="SelA"/>
    <property type="match status" value="1"/>
</dbReference>